<proteinExistence type="predicted"/>
<gene>
    <name evidence="1" type="ordered locus">TKWG_13245</name>
</gene>
<evidence type="ECO:0000313" key="2">
    <source>
        <dbReference type="Proteomes" id="UP000005267"/>
    </source>
</evidence>
<dbReference type="KEGG" id="aka:TKWG_13245"/>
<name>I3UCN5_ADVKW</name>
<dbReference type="Proteomes" id="UP000005267">
    <property type="component" value="Chromosome"/>
</dbReference>
<dbReference type="OrthoDB" id="9152121at2"/>
<dbReference type="EMBL" id="CP003555">
    <property type="protein sequence ID" value="AFK62773.1"/>
    <property type="molecule type" value="Genomic_DNA"/>
</dbReference>
<organism evidence="1 2">
    <name type="scientific">Advenella kashmirensis (strain DSM 17095 / LMG 22695 / WT001)</name>
    <name type="common">Tetrathiobacter kashmirensis</name>
    <dbReference type="NCBI Taxonomy" id="1036672"/>
    <lineage>
        <taxon>Bacteria</taxon>
        <taxon>Pseudomonadati</taxon>
        <taxon>Pseudomonadota</taxon>
        <taxon>Betaproteobacteria</taxon>
        <taxon>Burkholderiales</taxon>
        <taxon>Alcaligenaceae</taxon>
    </lineage>
</organism>
<dbReference type="AlphaFoldDB" id="I3UCN5"/>
<reference evidence="1 2" key="1">
    <citation type="journal article" date="2011" name="J. Bacteriol.">
        <title>Whole-genome shotgun sequencing of the sulfur-oxidizing chemoautotroph Tetrathiobacter kashmirensis.</title>
        <authorList>
            <person name="Ghosh W."/>
            <person name="George A."/>
            <person name="Agarwal A."/>
            <person name="Raj P."/>
            <person name="Alam M."/>
            <person name="Pyne P."/>
            <person name="Das Gupta S.K."/>
        </authorList>
    </citation>
    <scope>NUCLEOTIDE SEQUENCE [LARGE SCALE GENOMIC DNA]</scope>
    <source>
        <strain evidence="1 2">WT001</strain>
    </source>
</reference>
<accession>I3UCN5</accession>
<keyword evidence="2" id="KW-1185">Reference proteome</keyword>
<sequence length="275" mass="30319">MTAIYIWPEFEGSEIVRLQAAGDSGISTGNTLSMGSGVKILTLPVICRAPGPDGFFTFPYYEHTVALAFAGSTLIAQNVYLEVMPLITNLISLNKTVPSLSEIATYIGTFVKKTWNEYGYVQGKGFEIAIFGYCHVEKKFSVALFSTISTETDGMQFHTEVLNDLKAGTYIYLGSKKSEMHELLLNEISKSRAGSPTERAPRRAIKAAIDSEDFPEISGGLQLGYATCFGYRAQLVCEPVEFGKPECQYRYLNSVMTPEFLSINENIWIGTEGTI</sequence>
<dbReference type="RefSeq" id="WP_014750864.1">
    <property type="nucleotide sequence ID" value="NC_017964.1"/>
</dbReference>
<dbReference type="HOGENOM" id="CLU_1010602_0_0_4"/>
<protein>
    <submittedName>
        <fullName evidence="1">Uncharacterized protein</fullName>
    </submittedName>
</protein>
<reference evidence="2" key="2">
    <citation type="journal article" date="2013" name="PLoS ONE">
        <title>Genome implosion elicits host-confinement in Alcaligenaceae: evidence from the comparative genomics of Tetrathiobacter kashmirensis, a pathogen in the making.</title>
        <authorList>
            <person name="Ghosh W."/>
            <person name="Alam M."/>
            <person name="Roy C."/>
            <person name="Pyne P."/>
            <person name="George A."/>
            <person name="Chakraborty R."/>
            <person name="Majumder S."/>
            <person name="Agarwal A."/>
            <person name="Chakraborty S."/>
            <person name="Majumdar S."/>
            <person name="Gupta S.K."/>
        </authorList>
    </citation>
    <scope>NUCLEOTIDE SEQUENCE [LARGE SCALE GENOMIC DNA]</scope>
    <source>
        <strain evidence="2">WT001</strain>
    </source>
</reference>
<dbReference type="STRING" id="1036672.TKWG_13245"/>
<evidence type="ECO:0000313" key="1">
    <source>
        <dbReference type="EMBL" id="AFK62773.1"/>
    </source>
</evidence>